<protein>
    <submittedName>
        <fullName evidence="1">Uncharacterized protein</fullName>
    </submittedName>
</protein>
<keyword evidence="2" id="KW-1185">Reference proteome</keyword>
<organism evidence="1 2">
    <name type="scientific">Mortierella hygrophila</name>
    <dbReference type="NCBI Taxonomy" id="979708"/>
    <lineage>
        <taxon>Eukaryota</taxon>
        <taxon>Fungi</taxon>
        <taxon>Fungi incertae sedis</taxon>
        <taxon>Mucoromycota</taxon>
        <taxon>Mortierellomycotina</taxon>
        <taxon>Mortierellomycetes</taxon>
        <taxon>Mortierellales</taxon>
        <taxon>Mortierellaceae</taxon>
        <taxon>Mortierella</taxon>
    </lineage>
</organism>
<reference evidence="1" key="1">
    <citation type="journal article" date="2020" name="Fungal Divers.">
        <title>Resolving the Mortierellaceae phylogeny through synthesis of multi-gene phylogenetics and phylogenomics.</title>
        <authorList>
            <person name="Vandepol N."/>
            <person name="Liber J."/>
            <person name="Desiro A."/>
            <person name="Na H."/>
            <person name="Kennedy M."/>
            <person name="Barry K."/>
            <person name="Grigoriev I.V."/>
            <person name="Miller A.N."/>
            <person name="O'Donnell K."/>
            <person name="Stajich J.E."/>
            <person name="Bonito G."/>
        </authorList>
    </citation>
    <scope>NUCLEOTIDE SEQUENCE</scope>
    <source>
        <strain evidence="1">NRRL 2591</strain>
    </source>
</reference>
<accession>A0A9P6K4R2</accession>
<dbReference type="Proteomes" id="UP000723463">
    <property type="component" value="Unassembled WGS sequence"/>
</dbReference>
<proteinExistence type="predicted"/>
<evidence type="ECO:0000313" key="1">
    <source>
        <dbReference type="EMBL" id="KAF9546847.1"/>
    </source>
</evidence>
<dbReference type="AlphaFoldDB" id="A0A9P6K4R2"/>
<dbReference type="EMBL" id="JAAAXW010000050">
    <property type="protein sequence ID" value="KAF9546847.1"/>
    <property type="molecule type" value="Genomic_DNA"/>
</dbReference>
<sequence>MSSTCPEFRLLTLTGTQKPWTGSMIKGMPDAVEELFLKTSKLGVFRVKRAHLPQSHGDDGTFKEVMFRGQWGLPCLRKLHLSGMLPRANGQETVYIPIPIEWRQEYRAHENGVRSQALAFDAALLNHLKDLRSPSKVAVTETAYHKKLE</sequence>
<comment type="caution">
    <text evidence="1">The sequence shown here is derived from an EMBL/GenBank/DDBJ whole genome shotgun (WGS) entry which is preliminary data.</text>
</comment>
<gene>
    <name evidence="1" type="ORF">EC957_009298</name>
</gene>
<evidence type="ECO:0000313" key="2">
    <source>
        <dbReference type="Proteomes" id="UP000723463"/>
    </source>
</evidence>
<name>A0A9P6K4R2_9FUNG</name>